<sequence length="449" mass="50057">LDFRAALPPFAKGAANSFETDQEGQNNNEAFTQAIHALFQMLEAWENDGEERAAPPPQLILSEPFVDASNSPGYSPETKVESSKQQQQLNYGNAVFNHRYDHSVIRFTSHAELPKLRRVARFQANVDIRPAVDMSAVARIAAAFSNLRNTRWNLDDNEGRHVDRRRRYRKDLANALASHDFPQLKDAWISMLYEAPLNQHATPRDLLDSSVDTLSASFRTFSQSQSLVSLTICGVVGPDIFWPAQVNAGSPPTWPSLEIFAVTFNIAAPSGDWYFQRDAENSGNAVPADEDARAESDGEEDDASSSGYSDNSFFESRSDAADSYDSEREARLRSDRPINPFRTIPNPRTMQPFLEAMAKAAAHMPRLRRISLLNSDVLAAGALADWEVAYFAPGEDSYIPGDVEECDAQRRRVYWTVGTWRPAGDTVSLLWEKVGVASGTDMVQRFVNN</sequence>
<evidence type="ECO:0000313" key="3">
    <source>
        <dbReference type="Proteomes" id="UP001357485"/>
    </source>
</evidence>
<feature type="compositionally biased region" description="Basic and acidic residues" evidence="1">
    <location>
        <begin position="316"/>
        <end position="336"/>
    </location>
</feature>
<dbReference type="EMBL" id="JAVRRA010008211">
    <property type="protein sequence ID" value="KAK5257560.1"/>
    <property type="molecule type" value="Genomic_DNA"/>
</dbReference>
<comment type="caution">
    <text evidence="2">The sequence shown here is derived from an EMBL/GenBank/DDBJ whole genome shotgun (WGS) entry which is preliminary data.</text>
</comment>
<organism evidence="2 3">
    <name type="scientific">Cryomyces antarcticus</name>
    <dbReference type="NCBI Taxonomy" id="329879"/>
    <lineage>
        <taxon>Eukaryota</taxon>
        <taxon>Fungi</taxon>
        <taxon>Dikarya</taxon>
        <taxon>Ascomycota</taxon>
        <taxon>Pezizomycotina</taxon>
        <taxon>Dothideomycetes</taxon>
        <taxon>Dothideomycetes incertae sedis</taxon>
        <taxon>Cryomyces</taxon>
    </lineage>
</organism>
<keyword evidence="3" id="KW-1185">Reference proteome</keyword>
<feature type="region of interest" description="Disordered" evidence="1">
    <location>
        <begin position="282"/>
        <end position="345"/>
    </location>
</feature>
<feature type="non-terminal residue" evidence="2">
    <location>
        <position position="1"/>
    </location>
</feature>
<evidence type="ECO:0000256" key="1">
    <source>
        <dbReference type="SAM" id="MobiDB-lite"/>
    </source>
</evidence>
<name>A0ABR0M039_9PEZI</name>
<reference evidence="2 3" key="1">
    <citation type="submission" date="2023-08" db="EMBL/GenBank/DDBJ databases">
        <title>Black Yeasts Isolated from many extreme environments.</title>
        <authorList>
            <person name="Coleine C."/>
            <person name="Stajich J.E."/>
            <person name="Selbmann L."/>
        </authorList>
    </citation>
    <scope>NUCLEOTIDE SEQUENCE [LARGE SCALE GENOMIC DNA]</scope>
    <source>
        <strain evidence="2 3">CCFEE 536</strain>
    </source>
</reference>
<gene>
    <name evidence="2" type="ORF">LTR16_000245</name>
</gene>
<protein>
    <submittedName>
        <fullName evidence="2">Uncharacterized protein</fullName>
    </submittedName>
</protein>
<accession>A0ABR0M039</accession>
<feature type="region of interest" description="Disordered" evidence="1">
    <location>
        <begin position="63"/>
        <end position="87"/>
    </location>
</feature>
<dbReference type="Proteomes" id="UP001357485">
    <property type="component" value="Unassembled WGS sequence"/>
</dbReference>
<proteinExistence type="predicted"/>
<evidence type="ECO:0000313" key="2">
    <source>
        <dbReference type="EMBL" id="KAK5257560.1"/>
    </source>
</evidence>